<feature type="compositionally biased region" description="Basic and acidic residues" evidence="3">
    <location>
        <begin position="154"/>
        <end position="180"/>
    </location>
</feature>
<gene>
    <name evidence="4" type="ORF">FE257_012643</name>
</gene>
<dbReference type="SMART" id="SM00784">
    <property type="entry name" value="SPT2"/>
    <property type="match status" value="1"/>
</dbReference>
<feature type="compositionally biased region" description="Acidic residues" evidence="3">
    <location>
        <begin position="252"/>
        <end position="266"/>
    </location>
</feature>
<sequence>MSFLDSVLSSIETGKPSRMPPVSSPPSAPVPSSTTKVEARKPPTASRDVPERKPSAIGTKRKAEEPLQRPHRPDPQAARKLIPSRPISTATSVRPRPITTSNKAPQPPAPPPPKTNPVPSKAPPRGSYADLMAKAKVLQQSTPSQVGMFKHQSAPKEKLSKVERKKRAAEAQTKEKDARSKKSGAATGPKPGDGKPPRKRESEELSYKGTARPTPSPAVPGYRGTSGLPARRDPNSRKAQARAGRRRQDEYLGTDEEDEGDYDDGYDYYSDQSSDMEGGFDQMADEEAAALASARREDDEEWRAELAAKREKEERRKKLASLASRR</sequence>
<dbReference type="Proteomes" id="UP001194746">
    <property type="component" value="Unassembled WGS sequence"/>
</dbReference>
<keyword evidence="5" id="KW-1185">Reference proteome</keyword>
<feature type="region of interest" description="Disordered" evidence="3">
    <location>
        <begin position="1"/>
        <end position="303"/>
    </location>
</feature>
<reference evidence="4" key="2">
    <citation type="submission" date="2020-02" db="EMBL/GenBank/DDBJ databases">
        <authorList>
            <person name="Gilchrist C.L.M."/>
            <person name="Chooi Y.-H."/>
        </authorList>
    </citation>
    <scope>NUCLEOTIDE SEQUENCE</scope>
    <source>
        <strain evidence="4">MST-FP2251</strain>
    </source>
</reference>
<organism evidence="4 5">
    <name type="scientific">Aspergillus nanangensis</name>
    <dbReference type="NCBI Taxonomy" id="2582783"/>
    <lineage>
        <taxon>Eukaryota</taxon>
        <taxon>Fungi</taxon>
        <taxon>Dikarya</taxon>
        <taxon>Ascomycota</taxon>
        <taxon>Pezizomycotina</taxon>
        <taxon>Eurotiomycetes</taxon>
        <taxon>Eurotiomycetidae</taxon>
        <taxon>Eurotiales</taxon>
        <taxon>Aspergillaceae</taxon>
        <taxon>Aspergillus</taxon>
        <taxon>Aspergillus subgen. Circumdati</taxon>
    </lineage>
</organism>
<evidence type="ECO:0000256" key="1">
    <source>
        <dbReference type="ARBA" id="ARBA00006461"/>
    </source>
</evidence>
<evidence type="ECO:0000313" key="4">
    <source>
        <dbReference type="EMBL" id="KAF9885661.1"/>
    </source>
</evidence>
<evidence type="ECO:0000313" key="5">
    <source>
        <dbReference type="Proteomes" id="UP001194746"/>
    </source>
</evidence>
<feature type="compositionally biased region" description="Polar residues" evidence="3">
    <location>
        <begin position="86"/>
        <end position="102"/>
    </location>
</feature>
<dbReference type="InterPro" id="IPR013256">
    <property type="entry name" value="Chromatin_SPT2"/>
</dbReference>
<feature type="compositionally biased region" description="Basic and acidic residues" evidence="3">
    <location>
        <begin position="61"/>
        <end position="74"/>
    </location>
</feature>
<dbReference type="EMBL" id="VCAU01000091">
    <property type="protein sequence ID" value="KAF9885661.1"/>
    <property type="molecule type" value="Genomic_DNA"/>
</dbReference>
<evidence type="ECO:0000256" key="2">
    <source>
        <dbReference type="ARBA" id="ARBA00023054"/>
    </source>
</evidence>
<comment type="similarity">
    <text evidence="1">Belongs to the SPT2 family.</text>
</comment>
<dbReference type="Pfam" id="PF08243">
    <property type="entry name" value="SPT2"/>
    <property type="match status" value="1"/>
</dbReference>
<evidence type="ECO:0008006" key="6">
    <source>
        <dbReference type="Google" id="ProtNLM"/>
    </source>
</evidence>
<reference evidence="4" key="1">
    <citation type="journal article" date="2019" name="Beilstein J. Org. Chem.">
        <title>Nanangenines: drimane sesquiterpenoids as the dominant metabolite cohort of a novel Australian fungus, Aspergillus nanangensis.</title>
        <authorList>
            <person name="Lacey H.J."/>
            <person name="Gilchrist C.L.M."/>
            <person name="Crombie A."/>
            <person name="Kalaitzis J.A."/>
            <person name="Vuong D."/>
            <person name="Rutledge P.J."/>
            <person name="Turner P."/>
            <person name="Pitt J.I."/>
            <person name="Lacey E."/>
            <person name="Chooi Y.H."/>
            <person name="Piggott A.M."/>
        </authorList>
    </citation>
    <scope>NUCLEOTIDE SEQUENCE</scope>
    <source>
        <strain evidence="4">MST-FP2251</strain>
    </source>
</reference>
<protein>
    <recommendedName>
        <fullName evidence="6">Chromatin SPT2</fullName>
    </recommendedName>
</protein>
<dbReference type="AlphaFoldDB" id="A0AAD4CFP5"/>
<keyword evidence="2" id="KW-0175">Coiled coil</keyword>
<feature type="compositionally biased region" description="Pro residues" evidence="3">
    <location>
        <begin position="18"/>
        <end position="29"/>
    </location>
</feature>
<feature type="compositionally biased region" description="Low complexity" evidence="3">
    <location>
        <begin position="267"/>
        <end position="277"/>
    </location>
</feature>
<comment type="caution">
    <text evidence="4">The sequence shown here is derived from an EMBL/GenBank/DDBJ whole genome shotgun (WGS) entry which is preliminary data.</text>
</comment>
<feature type="compositionally biased region" description="Pro residues" evidence="3">
    <location>
        <begin position="105"/>
        <end position="122"/>
    </location>
</feature>
<accession>A0AAD4CFP5</accession>
<proteinExistence type="inferred from homology"/>
<feature type="compositionally biased region" description="Basic and acidic residues" evidence="3">
    <location>
        <begin position="192"/>
        <end position="206"/>
    </location>
</feature>
<evidence type="ECO:0000256" key="3">
    <source>
        <dbReference type="SAM" id="MobiDB-lite"/>
    </source>
</evidence>
<name>A0AAD4CFP5_ASPNN</name>